<name>A0ABS4RF83_9BACI</name>
<dbReference type="EMBL" id="JAGIKZ010000010">
    <property type="protein sequence ID" value="MBP2241569.1"/>
    <property type="molecule type" value="Genomic_DNA"/>
</dbReference>
<feature type="domain" description="Peptidase metallopeptidase" evidence="7">
    <location>
        <begin position="31"/>
        <end position="187"/>
    </location>
</feature>
<evidence type="ECO:0000256" key="6">
    <source>
        <dbReference type="SAM" id="SignalP"/>
    </source>
</evidence>
<keyword evidence="6" id="KW-0732">Signal</keyword>
<reference evidence="8 9" key="1">
    <citation type="submission" date="2021-03" db="EMBL/GenBank/DDBJ databases">
        <title>Genomic Encyclopedia of Type Strains, Phase IV (KMG-IV): sequencing the most valuable type-strain genomes for metagenomic binning, comparative biology and taxonomic classification.</title>
        <authorList>
            <person name="Goeker M."/>
        </authorList>
    </citation>
    <scope>NUCLEOTIDE SEQUENCE [LARGE SCALE GENOMIC DNA]</scope>
    <source>
        <strain evidence="8 9">DSM 26675</strain>
    </source>
</reference>
<dbReference type="PRINTS" id="PR00138">
    <property type="entry name" value="MATRIXIN"/>
</dbReference>
<dbReference type="GO" id="GO:0008233">
    <property type="term" value="F:peptidase activity"/>
    <property type="evidence" value="ECO:0007669"/>
    <property type="project" value="UniProtKB-KW"/>
</dbReference>
<dbReference type="Proteomes" id="UP001519293">
    <property type="component" value="Unassembled WGS sequence"/>
</dbReference>
<keyword evidence="4" id="KW-0862">Zinc</keyword>
<dbReference type="InterPro" id="IPR021190">
    <property type="entry name" value="Pept_M10A"/>
</dbReference>
<protein>
    <submittedName>
        <fullName evidence="8">Zn-dependent protease</fullName>
    </submittedName>
</protein>
<feature type="chain" id="PRO_5046581892" evidence="6">
    <location>
        <begin position="25"/>
        <end position="187"/>
    </location>
</feature>
<keyword evidence="5" id="KW-0482">Metalloprotease</keyword>
<dbReference type="SUPFAM" id="SSF55486">
    <property type="entry name" value="Metalloproteases ('zincins'), catalytic domain"/>
    <property type="match status" value="1"/>
</dbReference>
<dbReference type="Pfam" id="PF00413">
    <property type="entry name" value="Peptidase_M10"/>
    <property type="match status" value="1"/>
</dbReference>
<feature type="signal peptide" evidence="6">
    <location>
        <begin position="1"/>
        <end position="24"/>
    </location>
</feature>
<organism evidence="8 9">
    <name type="scientific">Cytobacillus eiseniae</name>
    <dbReference type="NCBI Taxonomy" id="762947"/>
    <lineage>
        <taxon>Bacteria</taxon>
        <taxon>Bacillati</taxon>
        <taxon>Bacillota</taxon>
        <taxon>Bacilli</taxon>
        <taxon>Bacillales</taxon>
        <taxon>Bacillaceae</taxon>
        <taxon>Cytobacillus</taxon>
    </lineage>
</organism>
<dbReference type="SMART" id="SM00235">
    <property type="entry name" value="ZnMc"/>
    <property type="match status" value="1"/>
</dbReference>
<dbReference type="InterPro" id="IPR006026">
    <property type="entry name" value="Peptidase_Metallo"/>
</dbReference>
<dbReference type="Gene3D" id="3.40.390.10">
    <property type="entry name" value="Collagenase (Catalytic Domain)"/>
    <property type="match status" value="1"/>
</dbReference>
<keyword evidence="3" id="KW-0378">Hydrolase</keyword>
<evidence type="ECO:0000256" key="1">
    <source>
        <dbReference type="ARBA" id="ARBA00022670"/>
    </source>
</evidence>
<sequence length="187" mass="20986">MKKWFTIATSLIFIISLLSVPNQASGHFNTTGKKWNAGYVNFYINNSSLPTTFDTPITSAMRTWFNQIPMNTQRQYSTSAGIHFEYSRASSHFPNDEIAVAIVSGTGNTIESVRILFNQNMTWTTSSSGSGYHIQTVALHEIGHALGLDHVGWSLIPDTRNHVMYYTYTDVKTSLHSHDIEGIKSIY</sequence>
<dbReference type="InterPro" id="IPR024079">
    <property type="entry name" value="MetalloPept_cat_dom_sf"/>
</dbReference>
<evidence type="ECO:0000313" key="8">
    <source>
        <dbReference type="EMBL" id="MBP2241569.1"/>
    </source>
</evidence>
<evidence type="ECO:0000256" key="3">
    <source>
        <dbReference type="ARBA" id="ARBA00022801"/>
    </source>
</evidence>
<evidence type="ECO:0000256" key="2">
    <source>
        <dbReference type="ARBA" id="ARBA00022723"/>
    </source>
</evidence>
<keyword evidence="2" id="KW-0479">Metal-binding</keyword>
<evidence type="ECO:0000256" key="4">
    <source>
        <dbReference type="ARBA" id="ARBA00022833"/>
    </source>
</evidence>
<dbReference type="PANTHER" id="PTHR10201">
    <property type="entry name" value="MATRIX METALLOPROTEINASE"/>
    <property type="match status" value="1"/>
</dbReference>
<evidence type="ECO:0000256" key="5">
    <source>
        <dbReference type="ARBA" id="ARBA00023049"/>
    </source>
</evidence>
<dbReference type="RefSeq" id="WP_066399944.1">
    <property type="nucleotide sequence ID" value="NZ_JAGIKZ010000010.1"/>
</dbReference>
<proteinExistence type="predicted"/>
<keyword evidence="9" id="KW-1185">Reference proteome</keyword>
<evidence type="ECO:0000259" key="7">
    <source>
        <dbReference type="SMART" id="SM00235"/>
    </source>
</evidence>
<comment type="caution">
    <text evidence="8">The sequence shown here is derived from an EMBL/GenBank/DDBJ whole genome shotgun (WGS) entry which is preliminary data.</text>
</comment>
<evidence type="ECO:0000313" key="9">
    <source>
        <dbReference type="Proteomes" id="UP001519293"/>
    </source>
</evidence>
<gene>
    <name evidence="8" type="ORF">J2Z40_002132</name>
</gene>
<dbReference type="InterPro" id="IPR001818">
    <property type="entry name" value="Pept_M10_metallopeptidase"/>
</dbReference>
<dbReference type="GO" id="GO:0006508">
    <property type="term" value="P:proteolysis"/>
    <property type="evidence" value="ECO:0007669"/>
    <property type="project" value="UniProtKB-KW"/>
</dbReference>
<accession>A0ABS4RF83</accession>
<keyword evidence="1 8" id="KW-0645">Protease</keyword>
<dbReference type="PANTHER" id="PTHR10201:SF323">
    <property type="entry name" value="MATRIX METALLOPROTEINASE-21"/>
    <property type="match status" value="1"/>
</dbReference>